<dbReference type="AlphaFoldDB" id="A0A1E3K7W5"/>
<feature type="transmembrane region" description="Helical" evidence="12">
    <location>
        <begin position="410"/>
        <end position="426"/>
    </location>
</feature>
<evidence type="ECO:0000256" key="6">
    <source>
        <dbReference type="ARBA" id="ARBA00022989"/>
    </source>
</evidence>
<dbReference type="GO" id="GO:0006826">
    <property type="term" value="P:iron ion transport"/>
    <property type="evidence" value="ECO:0007669"/>
    <property type="project" value="TreeGrafter"/>
</dbReference>
<dbReference type="GO" id="GO:0006879">
    <property type="term" value="P:intracellular iron ion homeostasis"/>
    <property type="evidence" value="ECO:0007669"/>
    <property type="project" value="TreeGrafter"/>
</dbReference>
<dbReference type="PROSITE" id="PS51384">
    <property type="entry name" value="FAD_FR"/>
    <property type="match status" value="1"/>
</dbReference>
<evidence type="ECO:0000256" key="10">
    <source>
        <dbReference type="ARBA" id="ARBA00023180"/>
    </source>
</evidence>
<sequence>MVLCLVSYCPSVSERLGGNQPDSWYKANHWARTTAIACFVLVALVAIVNWTRRYVEYRPRKTTAFLRGLGYRHVAFIDLSLGFVLTLTTLFLALLVWCLQMQPYYRRGVEWGNSPLGIRAGYIAQGLIPFVFVMGSRINPLAWIARVEASRWMLWHQYGARVLLFFSLLHTFVLMYAPYRQGGMAWVTAYWNKMNLWKNFFNDMGLLLNGTVALVALGWIVFSSFAKLRNWNYEFFVIQHVLSVTLFIMSLWPHLKMGMPDCIYYAYASIAIWIFSVVVRIAWESVEMAGVGKWKGTAMVEGFGGGDVRGIGGVTKLVVETKRGGWDVGTYVYLRVPSINPFQSHPFTIASAPPTDPKTPSPLTLLISTRSGITKRITNAAVNYPHKPIPVVIQGPFGGLGERLERFDKILVICGGVGAAFGWPIVSKFGKEGKVKMVWSARSLDSLKWFEDDTTVNRSSIQLHLTSSPSQIPEKSTGSDTEVDCCGSTANSTLNGTDTPMSDIGEEKRLHQRPTHQRATSDYAAPSSCCAPLPMLDSVDTPMSTIGEEKRLQSSSVPSNVDVRTGRCDVRSTVRDYAECMGEGEKLAVIVCGPVSMLAETANAVSSLQWDIVRGRTGLGEVWMHKERFGW</sequence>
<gene>
    <name evidence="14" type="ORF">I350_02612</name>
</gene>
<keyword evidence="10" id="KW-0325">Glycoprotein</keyword>
<feature type="transmembrane region" description="Helical" evidence="12">
    <location>
        <begin position="117"/>
        <end position="138"/>
    </location>
</feature>
<dbReference type="SUPFAM" id="SSF52343">
    <property type="entry name" value="Ferredoxin reductase-like, C-terminal NADP-linked domain"/>
    <property type="match status" value="1"/>
</dbReference>
<dbReference type="GO" id="GO:0000293">
    <property type="term" value="F:ferric-chelate reductase activity"/>
    <property type="evidence" value="ECO:0007669"/>
    <property type="project" value="UniProtKB-ARBA"/>
</dbReference>
<dbReference type="CDD" id="cd06186">
    <property type="entry name" value="NOX_Duox_like_FAD_NADP"/>
    <property type="match status" value="1"/>
</dbReference>
<comment type="similarity">
    <text evidence="2">Belongs to the ferric reductase (FRE) family.</text>
</comment>
<dbReference type="Pfam" id="PF01794">
    <property type="entry name" value="Ferric_reduct"/>
    <property type="match status" value="1"/>
</dbReference>
<dbReference type="InterPro" id="IPR039261">
    <property type="entry name" value="FNR_nucleotide-bd"/>
</dbReference>
<dbReference type="GO" id="GO:0015677">
    <property type="term" value="P:copper ion import"/>
    <property type="evidence" value="ECO:0007669"/>
    <property type="project" value="TreeGrafter"/>
</dbReference>
<evidence type="ECO:0000256" key="7">
    <source>
        <dbReference type="ARBA" id="ARBA00023002"/>
    </source>
</evidence>
<dbReference type="SFLD" id="SFLDG01168">
    <property type="entry name" value="Ferric_reductase_subgroup_(FRE"/>
    <property type="match status" value="1"/>
</dbReference>
<dbReference type="InterPro" id="IPR013112">
    <property type="entry name" value="FAD-bd_8"/>
</dbReference>
<dbReference type="Proteomes" id="UP000095149">
    <property type="component" value="Unassembled WGS sequence"/>
</dbReference>
<evidence type="ECO:0000256" key="3">
    <source>
        <dbReference type="ARBA" id="ARBA00022448"/>
    </source>
</evidence>
<evidence type="ECO:0000256" key="5">
    <source>
        <dbReference type="ARBA" id="ARBA00022982"/>
    </source>
</evidence>
<name>A0A1E3K7W5_9TREE</name>
<evidence type="ECO:0000313" key="14">
    <source>
        <dbReference type="EMBL" id="ODO09016.1"/>
    </source>
</evidence>
<accession>A0A1E3K7W5</accession>
<evidence type="ECO:0000256" key="8">
    <source>
        <dbReference type="ARBA" id="ARBA00023065"/>
    </source>
</evidence>
<evidence type="ECO:0000256" key="1">
    <source>
        <dbReference type="ARBA" id="ARBA00004141"/>
    </source>
</evidence>
<evidence type="ECO:0000256" key="4">
    <source>
        <dbReference type="ARBA" id="ARBA00022692"/>
    </source>
</evidence>
<dbReference type="Gene3D" id="3.40.50.80">
    <property type="entry name" value="Nucleotide-binding domain of ferredoxin-NADP reductase (FNR) module"/>
    <property type="match status" value="1"/>
</dbReference>
<feature type="transmembrane region" description="Helical" evidence="12">
    <location>
        <begin position="264"/>
        <end position="283"/>
    </location>
</feature>
<evidence type="ECO:0000259" key="13">
    <source>
        <dbReference type="PROSITE" id="PS51384"/>
    </source>
</evidence>
<dbReference type="GO" id="GO:0005886">
    <property type="term" value="C:plasma membrane"/>
    <property type="evidence" value="ECO:0007669"/>
    <property type="project" value="TreeGrafter"/>
</dbReference>
<feature type="domain" description="FAD-binding FR-type" evidence="13">
    <location>
        <begin position="271"/>
        <end position="403"/>
    </location>
</feature>
<dbReference type="PANTHER" id="PTHR32361:SF9">
    <property type="entry name" value="FERRIC REDUCTASE TRANSMEMBRANE COMPONENT 3-RELATED"/>
    <property type="match status" value="1"/>
</dbReference>
<evidence type="ECO:0000256" key="9">
    <source>
        <dbReference type="ARBA" id="ARBA00023136"/>
    </source>
</evidence>
<feature type="transmembrane region" description="Helical" evidence="12">
    <location>
        <begin position="199"/>
        <end position="221"/>
    </location>
</feature>
<dbReference type="OrthoDB" id="17725at2759"/>
<comment type="subcellular location">
    <subcellularLocation>
        <location evidence="1">Membrane</location>
        <topology evidence="1">Multi-pass membrane protein</topology>
    </subcellularLocation>
</comment>
<feature type="region of interest" description="Disordered" evidence="11">
    <location>
        <begin position="464"/>
        <end position="526"/>
    </location>
</feature>
<dbReference type="Pfam" id="PF08030">
    <property type="entry name" value="NAD_binding_6"/>
    <property type="match status" value="1"/>
</dbReference>
<feature type="transmembrane region" description="Helical" evidence="12">
    <location>
        <begin position="71"/>
        <end position="97"/>
    </location>
</feature>
<feature type="transmembrane region" description="Helical" evidence="12">
    <location>
        <begin position="158"/>
        <end position="179"/>
    </location>
</feature>
<evidence type="ECO:0000256" key="11">
    <source>
        <dbReference type="SAM" id="MobiDB-lite"/>
    </source>
</evidence>
<dbReference type="Pfam" id="PF08022">
    <property type="entry name" value="FAD_binding_8"/>
    <property type="match status" value="1"/>
</dbReference>
<feature type="transmembrane region" description="Helical" evidence="12">
    <location>
        <begin position="29"/>
        <end position="50"/>
    </location>
</feature>
<proteinExistence type="inferred from homology"/>
<dbReference type="EMBL" id="MEKH01000004">
    <property type="protein sequence ID" value="ODO09016.1"/>
    <property type="molecule type" value="Genomic_DNA"/>
</dbReference>
<dbReference type="SFLD" id="SFLDS00052">
    <property type="entry name" value="Ferric_Reductase_Domain"/>
    <property type="match status" value="1"/>
</dbReference>
<feature type="compositionally biased region" description="Polar residues" evidence="11">
    <location>
        <begin position="464"/>
        <end position="480"/>
    </location>
</feature>
<evidence type="ECO:0000256" key="2">
    <source>
        <dbReference type="ARBA" id="ARBA00006278"/>
    </source>
</evidence>
<organism evidence="14 15">
    <name type="scientific">Cryptococcus amylolentus CBS 6273</name>
    <dbReference type="NCBI Taxonomy" id="1296118"/>
    <lineage>
        <taxon>Eukaryota</taxon>
        <taxon>Fungi</taxon>
        <taxon>Dikarya</taxon>
        <taxon>Basidiomycota</taxon>
        <taxon>Agaricomycotina</taxon>
        <taxon>Tremellomycetes</taxon>
        <taxon>Tremellales</taxon>
        <taxon>Cryptococcaceae</taxon>
        <taxon>Cryptococcus</taxon>
    </lineage>
</organism>
<keyword evidence="4 12" id="KW-0812">Transmembrane</keyword>
<dbReference type="InterPro" id="IPR013121">
    <property type="entry name" value="Fe_red_NAD-bd_6"/>
</dbReference>
<dbReference type="InterPro" id="IPR013130">
    <property type="entry name" value="Fe3_Rdtase_TM_dom"/>
</dbReference>
<dbReference type="InterPro" id="IPR017927">
    <property type="entry name" value="FAD-bd_FR_type"/>
</dbReference>
<keyword evidence="8" id="KW-0406">Ion transport</keyword>
<feature type="transmembrane region" description="Helical" evidence="12">
    <location>
        <begin position="233"/>
        <end position="252"/>
    </location>
</feature>
<feature type="compositionally biased region" description="Polar residues" evidence="11">
    <location>
        <begin position="488"/>
        <end position="500"/>
    </location>
</feature>
<evidence type="ECO:0000313" key="15">
    <source>
        <dbReference type="Proteomes" id="UP000095149"/>
    </source>
</evidence>
<reference evidence="14 15" key="1">
    <citation type="submission" date="2016-06" db="EMBL/GenBank/DDBJ databases">
        <title>Evolution of pathogenesis and genome organization in the Tremellales.</title>
        <authorList>
            <person name="Cuomo C."/>
            <person name="Litvintseva A."/>
            <person name="Heitman J."/>
            <person name="Chen Y."/>
            <person name="Sun S."/>
            <person name="Springer D."/>
            <person name="Dromer F."/>
            <person name="Young S."/>
            <person name="Zeng Q."/>
            <person name="Chapman S."/>
            <person name="Gujja S."/>
            <person name="Saif S."/>
            <person name="Birren B."/>
        </authorList>
    </citation>
    <scope>NUCLEOTIDE SEQUENCE [LARGE SCALE GENOMIC DNA]</scope>
    <source>
        <strain evidence="14 15">CBS 6273</strain>
    </source>
</reference>
<keyword evidence="7" id="KW-0560">Oxidoreductase</keyword>
<keyword evidence="5" id="KW-0249">Electron transport</keyword>
<comment type="caution">
    <text evidence="14">The sequence shown here is derived from an EMBL/GenBank/DDBJ whole genome shotgun (WGS) entry which is preliminary data.</text>
</comment>
<evidence type="ECO:0000256" key="12">
    <source>
        <dbReference type="SAM" id="Phobius"/>
    </source>
</evidence>
<keyword evidence="9 12" id="KW-0472">Membrane</keyword>
<protein>
    <recommendedName>
        <fullName evidence="13">FAD-binding FR-type domain-containing protein</fullName>
    </recommendedName>
</protein>
<dbReference type="InterPro" id="IPR051410">
    <property type="entry name" value="Ferric/Cupric_Reductase"/>
</dbReference>
<dbReference type="PANTHER" id="PTHR32361">
    <property type="entry name" value="FERRIC/CUPRIC REDUCTASE TRANSMEMBRANE COMPONENT"/>
    <property type="match status" value="1"/>
</dbReference>
<keyword evidence="6 12" id="KW-1133">Transmembrane helix</keyword>
<keyword evidence="3" id="KW-0813">Transport</keyword>